<dbReference type="AlphaFoldDB" id="A0A0F9A268"/>
<dbReference type="PANTHER" id="PTHR37813">
    <property type="entry name" value="FELS-2 PROPHAGE PROTEIN"/>
    <property type="match status" value="1"/>
</dbReference>
<dbReference type="PANTHER" id="PTHR37813:SF1">
    <property type="entry name" value="FELS-2 PROPHAGE PROTEIN"/>
    <property type="match status" value="1"/>
</dbReference>
<reference evidence="3" key="1">
    <citation type="journal article" date="2015" name="Nature">
        <title>Complex archaea that bridge the gap between prokaryotes and eukaryotes.</title>
        <authorList>
            <person name="Spang A."/>
            <person name="Saw J.H."/>
            <person name="Jorgensen S.L."/>
            <person name="Zaremba-Niedzwiedzka K."/>
            <person name="Martijn J."/>
            <person name="Lind A.E."/>
            <person name="van Eijk R."/>
            <person name="Schleper C."/>
            <person name="Guy L."/>
            <person name="Ettema T.J."/>
        </authorList>
    </citation>
    <scope>NUCLEOTIDE SEQUENCE</scope>
</reference>
<proteinExistence type="predicted"/>
<feature type="domain" description="Phage tail tape measure protein" evidence="2">
    <location>
        <begin position="3"/>
        <end position="183"/>
    </location>
</feature>
<sequence>ARTMPKSPAELGAGAYFILSSGIEDAADAAQVLEIAAKASTIGLGETERVANALTTVLNAYGKSAEEAASVSSVLFKTIELGKITGQELAGALGRVIPVAASLNVSLPELNAALATMTKSGLSTAEAVTSLRAILKTFISPESAKRFDALGISAATLRDMITKQGLNAALQELGKRLRGNPAATAELFREQEAQVGVFTLLGKGADEYRRILDELIVAQKEATATMIAAEKQFATLDARLETLSVTIQKEFIAAFGTATPAIKATVASVQQMSTEGRALAFVLDKLAWFITVSVEAWLLFKATVEKAGEAIVSILADIVRLTEKIPFLNTALGALGITTARLREIQENFGESAERSLEAAIDLEAEYLSTRQEIEKLAAQTDRTK</sequence>
<comment type="caution">
    <text evidence="3">The sequence shown here is derived from an EMBL/GenBank/DDBJ whole genome shotgun (WGS) entry which is preliminary data.</text>
</comment>
<organism evidence="3">
    <name type="scientific">marine sediment metagenome</name>
    <dbReference type="NCBI Taxonomy" id="412755"/>
    <lineage>
        <taxon>unclassified sequences</taxon>
        <taxon>metagenomes</taxon>
        <taxon>ecological metagenomes</taxon>
    </lineage>
</organism>
<name>A0A0F9A268_9ZZZZ</name>
<protein>
    <recommendedName>
        <fullName evidence="2">Phage tail tape measure protein domain-containing protein</fullName>
    </recommendedName>
</protein>
<dbReference type="InterPro" id="IPR010090">
    <property type="entry name" value="Phage_tape_meas"/>
</dbReference>
<gene>
    <name evidence="3" type="ORF">LCGC14_2901360</name>
</gene>
<evidence type="ECO:0000313" key="3">
    <source>
        <dbReference type="EMBL" id="KKK72689.1"/>
    </source>
</evidence>
<feature type="non-terminal residue" evidence="3">
    <location>
        <position position="1"/>
    </location>
</feature>
<dbReference type="NCBIfam" id="TIGR01760">
    <property type="entry name" value="tape_meas_TP901"/>
    <property type="match status" value="1"/>
</dbReference>
<evidence type="ECO:0000256" key="1">
    <source>
        <dbReference type="ARBA" id="ARBA00022612"/>
    </source>
</evidence>
<keyword evidence="1" id="KW-1188">Viral release from host cell</keyword>
<evidence type="ECO:0000259" key="2">
    <source>
        <dbReference type="Pfam" id="PF10145"/>
    </source>
</evidence>
<dbReference type="Pfam" id="PF10145">
    <property type="entry name" value="PhageMin_Tail"/>
    <property type="match status" value="1"/>
</dbReference>
<accession>A0A0F9A268</accession>
<dbReference type="EMBL" id="LAZR01057134">
    <property type="protein sequence ID" value="KKK72689.1"/>
    <property type="molecule type" value="Genomic_DNA"/>
</dbReference>
<feature type="non-terminal residue" evidence="3">
    <location>
        <position position="385"/>
    </location>
</feature>